<reference evidence="2 3" key="1">
    <citation type="submission" date="2024-04" db="EMBL/GenBank/DDBJ databases">
        <title>Human intestinal bacterial collection.</title>
        <authorList>
            <person name="Pauvert C."/>
            <person name="Hitch T.C.A."/>
            <person name="Clavel T."/>
        </authorList>
    </citation>
    <scope>NUCLEOTIDE SEQUENCE [LARGE SCALE GENOMIC DNA]</scope>
    <source>
        <strain evidence="2 3">CLA-AA-H197</strain>
    </source>
</reference>
<dbReference type="InterPro" id="IPR021778">
    <property type="entry name" value="Se/S_carrier-like"/>
</dbReference>
<name>A0ABV1II91_9ACTN</name>
<sequence length="84" mass="9245">MARIATFFSHFGAVRFRRLCRERGVEVELMPVPRSLSSSCGTCARFEGDPLAPGEAWPEEVELVAEETGSAALPYEVTWRAEGA</sequence>
<dbReference type="EMBL" id="JBBNGS010000029">
    <property type="protein sequence ID" value="MEQ2638616.1"/>
    <property type="molecule type" value="Genomic_DNA"/>
</dbReference>
<keyword evidence="3" id="KW-1185">Reference proteome</keyword>
<comment type="caution">
    <text evidence="2">The sequence shown here is derived from an EMBL/GenBank/DDBJ whole genome shotgun (WGS) entry which is preliminary data.</text>
</comment>
<protein>
    <submittedName>
        <fullName evidence="2">DUF3343 domain-containing protein</fullName>
    </submittedName>
</protein>
<proteinExistence type="predicted"/>
<evidence type="ECO:0000259" key="1">
    <source>
        <dbReference type="Pfam" id="PF11823"/>
    </source>
</evidence>
<dbReference type="Pfam" id="PF11823">
    <property type="entry name" value="Se_S_carrier"/>
    <property type="match status" value="1"/>
</dbReference>
<organism evidence="2 3">
    <name type="scientific">Paratractidigestivibacter faecalis</name>
    <dbReference type="NCBI Taxonomy" id="2292441"/>
    <lineage>
        <taxon>Bacteria</taxon>
        <taxon>Bacillati</taxon>
        <taxon>Actinomycetota</taxon>
        <taxon>Coriobacteriia</taxon>
        <taxon>Coriobacteriales</taxon>
        <taxon>Atopobiaceae</taxon>
        <taxon>Paratractidigestivibacter</taxon>
    </lineage>
</organism>
<feature type="domain" description="Putative Se/S carrier protein-like" evidence="1">
    <location>
        <begin position="4"/>
        <end position="49"/>
    </location>
</feature>
<dbReference type="RefSeq" id="WP_349183293.1">
    <property type="nucleotide sequence ID" value="NZ_JBBNGS010000029.1"/>
</dbReference>
<gene>
    <name evidence="2" type="ORF">AAAT05_09740</name>
</gene>
<dbReference type="Proteomes" id="UP001478817">
    <property type="component" value="Unassembled WGS sequence"/>
</dbReference>
<accession>A0ABV1II91</accession>
<evidence type="ECO:0000313" key="2">
    <source>
        <dbReference type="EMBL" id="MEQ2638616.1"/>
    </source>
</evidence>
<evidence type="ECO:0000313" key="3">
    <source>
        <dbReference type="Proteomes" id="UP001478817"/>
    </source>
</evidence>